<dbReference type="OMA" id="IHVANGC"/>
<evidence type="ECO:0000313" key="3">
    <source>
        <dbReference type="Proteomes" id="UP000241587"/>
    </source>
</evidence>
<reference evidence="1 3" key="1">
    <citation type="submission" date="2018-02" db="EMBL/GenBank/DDBJ databases">
        <title>Fusarium culmorum secondary metabolites in fungal-bacterial-plant interactions.</title>
        <authorList>
            <person name="Schmidt R."/>
        </authorList>
    </citation>
    <scope>NUCLEOTIDE SEQUENCE [LARGE SCALE GENOMIC DNA]</scope>
    <source>
        <strain evidence="1 3">PV</strain>
    </source>
</reference>
<evidence type="ECO:0000313" key="2">
    <source>
        <dbReference type="EMBL" id="QPC66040.1"/>
    </source>
</evidence>
<accession>A0A2T4HAK9</accession>
<dbReference type="EMBL" id="PVEM01000001">
    <property type="protein sequence ID" value="PTD12844.1"/>
    <property type="molecule type" value="Genomic_DNA"/>
</dbReference>
<dbReference type="Proteomes" id="UP000663297">
    <property type="component" value="Chromosome 4"/>
</dbReference>
<reference evidence="2" key="2">
    <citation type="submission" date="2020-11" db="EMBL/GenBank/DDBJ databases">
        <title>The chromosome-scale genome resource for two endophytic Fusarium species: F. culmorum and F. pseudograminearum.</title>
        <authorList>
            <person name="Yuan Z."/>
        </authorList>
    </citation>
    <scope>NUCLEOTIDE SEQUENCE</scope>
    <source>
        <strain evidence="2">Class2-1B</strain>
    </source>
</reference>
<dbReference type="OrthoDB" id="5057009at2759"/>
<organism evidence="1 3">
    <name type="scientific">Fusarium culmorum</name>
    <dbReference type="NCBI Taxonomy" id="5516"/>
    <lineage>
        <taxon>Eukaryota</taxon>
        <taxon>Fungi</taxon>
        <taxon>Dikarya</taxon>
        <taxon>Ascomycota</taxon>
        <taxon>Pezizomycotina</taxon>
        <taxon>Sordariomycetes</taxon>
        <taxon>Hypocreomycetidae</taxon>
        <taxon>Hypocreales</taxon>
        <taxon>Nectriaceae</taxon>
        <taxon>Fusarium</taxon>
    </lineage>
</organism>
<dbReference type="EMBL" id="CP064750">
    <property type="protein sequence ID" value="QPC66040.1"/>
    <property type="molecule type" value="Genomic_DNA"/>
</dbReference>
<protein>
    <submittedName>
        <fullName evidence="1">Uncharacterized protein</fullName>
    </submittedName>
</protein>
<evidence type="ECO:0000313" key="1">
    <source>
        <dbReference type="EMBL" id="PTD12844.1"/>
    </source>
</evidence>
<gene>
    <name evidence="1" type="ORF">FCULG_00002957</name>
    <name evidence="2" type="ORF">HYE67_008271</name>
</gene>
<dbReference type="Proteomes" id="UP000241587">
    <property type="component" value="Unassembled WGS sequence"/>
</dbReference>
<name>A0A2T4HAK9_FUSCU</name>
<sequence length="115" mass="12786">MSSTATQQDSVTGRSFVVRRWRWRWRVIHVANGCDAKRTTDGPNAPEPPYMSLGRVDNYASDNIIASMSTRNKSTGKSHDKAIASLEFDMAGYKNTVQYVNPPFPLTGTGSKFVK</sequence>
<proteinExistence type="predicted"/>
<keyword evidence="3" id="KW-1185">Reference proteome</keyword>
<dbReference type="AlphaFoldDB" id="A0A2T4HAK9"/>